<evidence type="ECO:0008006" key="11">
    <source>
        <dbReference type="Google" id="ProtNLM"/>
    </source>
</evidence>
<dbReference type="GO" id="GO:0006952">
    <property type="term" value="P:defense response"/>
    <property type="evidence" value="ECO:0007669"/>
    <property type="project" value="UniProtKB-KW"/>
</dbReference>
<evidence type="ECO:0000259" key="7">
    <source>
        <dbReference type="Pfam" id="PF23247"/>
    </source>
</evidence>
<dbReference type="InterPro" id="IPR055414">
    <property type="entry name" value="LRR_R13L4/SHOC2-like"/>
</dbReference>
<dbReference type="InterPro" id="IPR027417">
    <property type="entry name" value="P-loop_NTPase"/>
</dbReference>
<dbReference type="Pfam" id="PF23598">
    <property type="entry name" value="LRR_14"/>
    <property type="match status" value="1"/>
</dbReference>
<evidence type="ECO:0000256" key="2">
    <source>
        <dbReference type="ARBA" id="ARBA00022737"/>
    </source>
</evidence>
<feature type="coiled-coil region" evidence="5">
    <location>
        <begin position="33"/>
        <end position="74"/>
    </location>
</feature>
<keyword evidence="4" id="KW-0067">ATP-binding</keyword>
<evidence type="ECO:0000256" key="4">
    <source>
        <dbReference type="ARBA" id="ARBA00022840"/>
    </source>
</evidence>
<dbReference type="InterPro" id="IPR002182">
    <property type="entry name" value="NB-ARC"/>
</dbReference>
<dbReference type="InterPro" id="IPR042197">
    <property type="entry name" value="Apaf_helical"/>
</dbReference>
<evidence type="ECO:0000259" key="6">
    <source>
        <dbReference type="Pfam" id="PF00931"/>
    </source>
</evidence>
<dbReference type="InterPro" id="IPR057135">
    <property type="entry name" value="At4g27190-like_LRR"/>
</dbReference>
<dbReference type="PANTHER" id="PTHR33463:SF218">
    <property type="entry name" value="DISEASE RESISTANCE PROTEIN RPS2-LIKE"/>
    <property type="match status" value="1"/>
</dbReference>
<feature type="domain" description="Disease resistance protein At4g27190-like leucine-rich repeats" evidence="7">
    <location>
        <begin position="1142"/>
        <end position="1262"/>
    </location>
</feature>
<comment type="similarity">
    <text evidence="1">Belongs to the disease resistance NB-LRR family.</text>
</comment>
<proteinExistence type="inferred from homology"/>
<organism evidence="9 10">
    <name type="scientific">Saponaria officinalis</name>
    <name type="common">Common soapwort</name>
    <name type="synonym">Lychnis saponaria</name>
    <dbReference type="NCBI Taxonomy" id="3572"/>
    <lineage>
        <taxon>Eukaryota</taxon>
        <taxon>Viridiplantae</taxon>
        <taxon>Streptophyta</taxon>
        <taxon>Embryophyta</taxon>
        <taxon>Tracheophyta</taxon>
        <taxon>Spermatophyta</taxon>
        <taxon>Magnoliopsida</taxon>
        <taxon>eudicotyledons</taxon>
        <taxon>Gunneridae</taxon>
        <taxon>Pentapetalae</taxon>
        <taxon>Caryophyllales</taxon>
        <taxon>Caryophyllaceae</taxon>
        <taxon>Caryophylleae</taxon>
        <taxon>Saponaria</taxon>
    </lineage>
</organism>
<dbReference type="GO" id="GO:0043531">
    <property type="term" value="F:ADP binding"/>
    <property type="evidence" value="ECO:0007669"/>
    <property type="project" value="InterPro"/>
</dbReference>
<keyword evidence="5" id="KW-0175">Coiled coil</keyword>
<comment type="caution">
    <text evidence="9">The sequence shown here is derived from an EMBL/GenBank/DDBJ whole genome shotgun (WGS) entry which is preliminary data.</text>
</comment>
<gene>
    <name evidence="9" type="ORF">RND81_04G144600</name>
</gene>
<keyword evidence="10" id="KW-1185">Reference proteome</keyword>
<sequence length="1306" mass="148236">MAEEFGVILQLVEPVKTLVFDVIRDYVHFEKNLRALRKNLRDVCNKKDDISKKVKEREDKLEEITREAKSWLKDVRLLAVDEKLKGLMYQDVDTAKFVVKLTGKKDLKKLVRKDGEMQKLVIKVMNKLKEEMEQFEEETREIAKVDYKMVAEVVVEVMKDTTEEFKMLLKKDKKMAVLATNMLKDSDLDKLTKDDKEMEDIVREAGSVSDEELCRYKRNEDDEESHALLIKVPEVGADKSTVREAATKLLTPLEYLLTHLEKLMGDANFKNAVPEAEGVMLGLDVINGLLLKKGGLKKGIDENTRKHSSCFCCVFDLCYFRSRHKMSKAAEDMAKQIDDNLIKKCPGDTVTLRIRSTDLKDTPTQFVKGLQSRDTLLQKILMKLRDDQVDTVGVYGMGGCGKTTLAKEVASKGVNDLFDIKVMVEISESPDVGRIQGTIAESIDLRLDDVQNIVQRAKILYTRLTLKKEEKILIILDNIWEKLNLDDVGIPRTCKLLLTTREKEVCRLMSVRNDNTLEVGLLDADEAKGLFKSQAGNKVDKEEYKTVTDRLLSKCGGLPLAIVVTANALKDKDLPNWKKFADELEKPISSQLVGGDHRETFSILATSYRFMESKEKRIFFVLCCLCPLGSFIPIKKLMRYGIGLDLFQHVNKLSEAIDQAHKWADELISSSMLLKTDFPGRWKIHDVVRAFGISFAAKDDGHKLLVDAIPRWMNKTTLTEYTAISLLSGNDHSRLTGIESDKLQILLLSSKVLSDIPSSFFGAMTNLEVLYLSNMNIKPKLPESIGKFQKLRTLYLEDCNLGDIKVIGELVNLSVLCLRNSHLEELPDEIGKLCNLRLLDLTGCNCKFRPALANILGRLSELEGLYMINSFKKHLKSNEDGETSYATGAIEFNNLHYLNELEMHIWHVEQLSIDAHFVKNLDKFIICVKHEEFYSTELEPVGSFRCILHISNIDMGEISGEETFKALLKKADRLRLKDTRSFMDLFKRLDNEGLPELRHLEIGSGSESENELSKLKGACDEEAPPGIFSNLQHLSIWSLEGLQYILPFAQAPCKLTEIKVRSCSSLNFIFIENANGDGRPAEKEETDVMELPFLKSLDLGYLNNLISLLGSGNGDGVEEHQVLFNPRIVFTSLELISLMVCPRIVKLWDKELGRSSFQSLKTIMIDRCEKLSSVGPLSIFSTLVQLESLIIVSCKSMHEVITTEETEELEIDSQVIIFPQLKNLLIGFSSNIKSFYGGSYKLEFPNLISLKLYDLDHLNKFVGSENSSVLFHEENLKCRRSVMKLRVYGIGIWMEEVIPYQTLFQC</sequence>
<dbReference type="Gene3D" id="3.80.10.10">
    <property type="entry name" value="Ribonuclease Inhibitor"/>
    <property type="match status" value="2"/>
</dbReference>
<dbReference type="InterPro" id="IPR032675">
    <property type="entry name" value="LRR_dom_sf"/>
</dbReference>
<dbReference type="Pfam" id="PF00931">
    <property type="entry name" value="NB-ARC"/>
    <property type="match status" value="1"/>
</dbReference>
<dbReference type="Pfam" id="PF23247">
    <property type="entry name" value="LRR_RPS2"/>
    <property type="match status" value="1"/>
</dbReference>
<dbReference type="InterPro" id="IPR050905">
    <property type="entry name" value="Plant_NBS-LRR"/>
</dbReference>
<protein>
    <recommendedName>
        <fullName evidence="11">AAA+ ATPase domain-containing protein</fullName>
    </recommendedName>
</protein>
<dbReference type="EMBL" id="JBDFQZ010000004">
    <property type="protein sequence ID" value="KAK9734514.1"/>
    <property type="molecule type" value="Genomic_DNA"/>
</dbReference>
<accession>A0AAW1LHM7</accession>
<feature type="coiled-coil region" evidence="5">
    <location>
        <begin position="118"/>
        <end position="145"/>
    </location>
</feature>
<evidence type="ECO:0000256" key="5">
    <source>
        <dbReference type="SAM" id="Coils"/>
    </source>
</evidence>
<dbReference type="Gene3D" id="3.40.50.300">
    <property type="entry name" value="P-loop containing nucleotide triphosphate hydrolases"/>
    <property type="match status" value="1"/>
</dbReference>
<dbReference type="SUPFAM" id="SSF52058">
    <property type="entry name" value="L domain-like"/>
    <property type="match status" value="2"/>
</dbReference>
<evidence type="ECO:0000313" key="9">
    <source>
        <dbReference type="EMBL" id="KAK9734514.1"/>
    </source>
</evidence>
<dbReference type="GO" id="GO:0005524">
    <property type="term" value="F:ATP binding"/>
    <property type="evidence" value="ECO:0007669"/>
    <property type="project" value="UniProtKB-KW"/>
</dbReference>
<dbReference type="SUPFAM" id="SSF52540">
    <property type="entry name" value="P-loop containing nucleoside triphosphate hydrolases"/>
    <property type="match status" value="1"/>
</dbReference>
<name>A0AAW1LHM7_SAPOF</name>
<keyword evidence="2" id="KW-0677">Repeat</keyword>
<keyword evidence="3" id="KW-0611">Plant defense</keyword>
<evidence type="ECO:0000256" key="3">
    <source>
        <dbReference type="ARBA" id="ARBA00022821"/>
    </source>
</evidence>
<dbReference type="Proteomes" id="UP001443914">
    <property type="component" value="Unassembled WGS sequence"/>
</dbReference>
<evidence type="ECO:0000313" key="10">
    <source>
        <dbReference type="Proteomes" id="UP001443914"/>
    </source>
</evidence>
<dbReference type="PANTHER" id="PTHR33463">
    <property type="entry name" value="NB-ARC DOMAIN-CONTAINING PROTEIN-RELATED"/>
    <property type="match status" value="1"/>
</dbReference>
<dbReference type="PRINTS" id="PR00364">
    <property type="entry name" value="DISEASERSIST"/>
</dbReference>
<feature type="domain" description="NB-ARC" evidence="6">
    <location>
        <begin position="374"/>
        <end position="538"/>
    </location>
</feature>
<evidence type="ECO:0000256" key="1">
    <source>
        <dbReference type="ARBA" id="ARBA00008894"/>
    </source>
</evidence>
<feature type="domain" description="Disease resistance R13L4/SHOC-2-like LRR" evidence="8">
    <location>
        <begin position="784"/>
        <end position="1015"/>
    </location>
</feature>
<evidence type="ECO:0000259" key="8">
    <source>
        <dbReference type="Pfam" id="PF23598"/>
    </source>
</evidence>
<dbReference type="Gene3D" id="1.10.8.430">
    <property type="entry name" value="Helical domain of apoptotic protease-activating factors"/>
    <property type="match status" value="1"/>
</dbReference>
<keyword evidence="4" id="KW-0547">Nucleotide-binding</keyword>
<reference evidence="9" key="1">
    <citation type="submission" date="2024-03" db="EMBL/GenBank/DDBJ databases">
        <title>WGS assembly of Saponaria officinalis var. Norfolk2.</title>
        <authorList>
            <person name="Jenkins J."/>
            <person name="Shu S."/>
            <person name="Grimwood J."/>
            <person name="Barry K."/>
            <person name="Goodstein D."/>
            <person name="Schmutz J."/>
            <person name="Leebens-Mack J."/>
            <person name="Osbourn A."/>
        </authorList>
    </citation>
    <scope>NUCLEOTIDE SEQUENCE [LARGE SCALE GENOMIC DNA]</scope>
    <source>
        <strain evidence="9">JIC</strain>
    </source>
</reference>